<dbReference type="RefSeq" id="WP_105237805.1">
    <property type="nucleotide sequence ID" value="NZ_CP023270.1"/>
</dbReference>
<dbReference type="GO" id="GO:0046872">
    <property type="term" value="F:metal ion binding"/>
    <property type="evidence" value="ECO:0007669"/>
    <property type="project" value="UniProtKB-KW"/>
</dbReference>
<organism evidence="6 7">
    <name type="scientific">Achromobacter spanius</name>
    <dbReference type="NCBI Taxonomy" id="217203"/>
    <lineage>
        <taxon>Bacteria</taxon>
        <taxon>Pseudomonadati</taxon>
        <taxon>Pseudomonadota</taxon>
        <taxon>Betaproteobacteria</taxon>
        <taxon>Burkholderiales</taxon>
        <taxon>Alcaligenaceae</taxon>
        <taxon>Achromobacter</taxon>
    </lineage>
</organism>
<dbReference type="OrthoDB" id="9782876at2"/>
<dbReference type="GO" id="GO:0016811">
    <property type="term" value="F:hydrolase activity, acting on carbon-nitrogen (but not peptide) bonds, in linear amides"/>
    <property type="evidence" value="ECO:0007669"/>
    <property type="project" value="InterPro"/>
</dbReference>
<gene>
    <name evidence="6" type="ORF">CLM73_06570</name>
</gene>
<dbReference type="InterPro" id="IPR043795">
    <property type="entry name" value="N-alpha-Ac-DABA-like"/>
</dbReference>
<comment type="cofactor">
    <cofactor evidence="1">
        <name>Zn(2+)</name>
        <dbReference type="ChEBI" id="CHEBI:29105"/>
    </cofactor>
</comment>
<protein>
    <submittedName>
        <fullName evidence="6">Succinylglutamate desuccinylase</fullName>
    </submittedName>
</protein>
<dbReference type="InterPro" id="IPR055438">
    <property type="entry name" value="AstE_AspA_cat"/>
</dbReference>
<name>A0A2S0I451_9BURK</name>
<evidence type="ECO:0000256" key="3">
    <source>
        <dbReference type="ARBA" id="ARBA00022801"/>
    </source>
</evidence>
<dbReference type="GO" id="GO:0016788">
    <property type="term" value="F:hydrolase activity, acting on ester bonds"/>
    <property type="evidence" value="ECO:0007669"/>
    <property type="project" value="InterPro"/>
</dbReference>
<keyword evidence="7" id="KW-1185">Reference proteome</keyword>
<evidence type="ECO:0000256" key="4">
    <source>
        <dbReference type="ARBA" id="ARBA00022833"/>
    </source>
</evidence>
<accession>A0A2S0I451</accession>
<evidence type="ECO:0000259" key="5">
    <source>
        <dbReference type="Pfam" id="PF24827"/>
    </source>
</evidence>
<sequence>MANVTREDFSVAAATNASAYRRVTIPVLRIEAGPGPAVALIAGVHGDEWEGQAAILDLWHQLPAILQRGTVYLLPAVNAEASLAGTRLSPSDGGNLNRAFLGAPARGYTESIAAALEARLLTRVQAMVDVHSGGASLRYLPSSVITRYGNDAYDERLPALARAFGLPDCVFFRGGEAGSMPAAASRHGVLRLSAEIGGGRETSQSLADRCRVGLLGCLTELGLLPRPAHAHAAQDAEVRLYDLDAPAATLRARESGVFVPAVTLGQSVAAQQPIGRLIEPARPDAPPRALLSPQAGTVVCLRPIARSDDGDCLLQVAPALPLDSLASKY</sequence>
<dbReference type="Proteomes" id="UP000239477">
    <property type="component" value="Chromosome"/>
</dbReference>
<proteinExistence type="predicted"/>
<dbReference type="PIRSF" id="PIRSF039012">
    <property type="entry name" value="ASP"/>
    <property type="match status" value="1"/>
</dbReference>
<reference evidence="6 7" key="1">
    <citation type="submission" date="2017-09" db="EMBL/GenBank/DDBJ databases">
        <title>Genomic, metabolic, and phenotypic characteristics of bacterial isolates from the natural microbiome of the model nematode Caenorhabditis elegans.</title>
        <authorList>
            <person name="Zimmermann J."/>
            <person name="Obeng N."/>
            <person name="Yang W."/>
            <person name="Obeng O."/>
            <person name="Kissoyan K."/>
            <person name="Pees B."/>
            <person name="Dirksen P."/>
            <person name="Hoppner M."/>
            <person name="Franke A."/>
            <person name="Rosenstiel P."/>
            <person name="Leippe M."/>
            <person name="Dierking K."/>
            <person name="Kaleta C."/>
            <person name="Schulenburg H."/>
        </authorList>
    </citation>
    <scope>NUCLEOTIDE SEQUENCE [LARGE SCALE GENOMIC DNA]</scope>
    <source>
        <strain evidence="6 7">MYb73</strain>
    </source>
</reference>
<dbReference type="AlphaFoldDB" id="A0A2S0I451"/>
<dbReference type="SUPFAM" id="SSF53187">
    <property type="entry name" value="Zn-dependent exopeptidases"/>
    <property type="match status" value="1"/>
</dbReference>
<dbReference type="PANTHER" id="PTHR37326:SF1">
    <property type="entry name" value="BLL3975 PROTEIN"/>
    <property type="match status" value="1"/>
</dbReference>
<dbReference type="Gene3D" id="3.40.630.10">
    <property type="entry name" value="Zn peptidases"/>
    <property type="match status" value="1"/>
</dbReference>
<dbReference type="Pfam" id="PF24827">
    <property type="entry name" value="AstE_AspA_cat"/>
    <property type="match status" value="1"/>
</dbReference>
<evidence type="ECO:0000256" key="2">
    <source>
        <dbReference type="ARBA" id="ARBA00022723"/>
    </source>
</evidence>
<feature type="domain" description="Succinylglutamate desuccinylase/Aspartoacylase catalytic" evidence="5">
    <location>
        <begin position="34"/>
        <end position="219"/>
    </location>
</feature>
<dbReference type="PANTHER" id="PTHR37326">
    <property type="entry name" value="BLL3975 PROTEIN"/>
    <property type="match status" value="1"/>
</dbReference>
<keyword evidence="4" id="KW-0862">Zinc</keyword>
<keyword evidence="2" id="KW-0479">Metal-binding</keyword>
<dbReference type="InterPro" id="IPR053138">
    <property type="entry name" value="N-alpha-Ac-DABA_deacetylase"/>
</dbReference>
<evidence type="ECO:0000313" key="7">
    <source>
        <dbReference type="Proteomes" id="UP000239477"/>
    </source>
</evidence>
<keyword evidence="3" id="KW-0378">Hydrolase</keyword>
<dbReference type="EMBL" id="CP023270">
    <property type="protein sequence ID" value="AVJ26810.1"/>
    <property type="molecule type" value="Genomic_DNA"/>
</dbReference>
<evidence type="ECO:0000313" key="6">
    <source>
        <dbReference type="EMBL" id="AVJ26810.1"/>
    </source>
</evidence>
<evidence type="ECO:0000256" key="1">
    <source>
        <dbReference type="ARBA" id="ARBA00001947"/>
    </source>
</evidence>